<evidence type="ECO:0000313" key="3">
    <source>
        <dbReference type="Proteomes" id="UP001497522"/>
    </source>
</evidence>
<sequence>MAARGKLPSYMILLVCAFAAIALVGFQTLKECRTVAALFLAKANEIERLNNQHEHTNLLLLKGNGSALDGIVPLFSSQDVLFCQFMIVFHHLQELDKCVNSSQKDAADLKKMSSILKENDKIHRKLESKLEEAEASLEHSRKQLGVCQQGRQKCVDRESQLDAKEDEMLSLQQKLQEKDSELSAMKMQLAAAQQQDMNNKEDTAAAMKNKSELEQTEKATDNPDEERRSDDDLIKETTDGKHEEGESMMTAEAAHEKDGADKGTEDSSSEAVTVSETLEEHKSESLKKLEDPSVDNEETVDDRREIQEEDNNSQQEASD</sequence>
<feature type="compositionally biased region" description="Basic and acidic residues" evidence="1">
    <location>
        <begin position="253"/>
        <end position="265"/>
    </location>
</feature>
<dbReference type="Proteomes" id="UP001497522">
    <property type="component" value="Chromosome 11"/>
</dbReference>
<feature type="compositionally biased region" description="Basic and acidic residues" evidence="1">
    <location>
        <begin position="198"/>
        <end position="245"/>
    </location>
</feature>
<evidence type="ECO:0000313" key="2">
    <source>
        <dbReference type="EMBL" id="CAK9860809.1"/>
    </source>
</evidence>
<keyword evidence="3" id="KW-1185">Reference proteome</keyword>
<name>A0ABP1AE76_9BRYO</name>
<feature type="compositionally biased region" description="Low complexity" evidence="1">
    <location>
        <begin position="188"/>
        <end position="197"/>
    </location>
</feature>
<evidence type="ECO:0000256" key="1">
    <source>
        <dbReference type="SAM" id="MobiDB-lite"/>
    </source>
</evidence>
<protein>
    <submittedName>
        <fullName evidence="2">Uncharacterized protein</fullName>
    </submittedName>
</protein>
<proteinExistence type="predicted"/>
<feature type="region of interest" description="Disordered" evidence="1">
    <location>
        <begin position="188"/>
        <end position="319"/>
    </location>
</feature>
<gene>
    <name evidence="2" type="ORF">CSSPJE1EN2_LOCUS3804</name>
</gene>
<reference evidence="2" key="1">
    <citation type="submission" date="2024-03" db="EMBL/GenBank/DDBJ databases">
        <authorList>
            <consortium name="ELIXIR-Norway"/>
            <consortium name="Elixir Norway"/>
        </authorList>
    </citation>
    <scope>NUCLEOTIDE SEQUENCE</scope>
</reference>
<organism evidence="2 3">
    <name type="scientific">Sphagnum jensenii</name>
    <dbReference type="NCBI Taxonomy" id="128206"/>
    <lineage>
        <taxon>Eukaryota</taxon>
        <taxon>Viridiplantae</taxon>
        <taxon>Streptophyta</taxon>
        <taxon>Embryophyta</taxon>
        <taxon>Bryophyta</taxon>
        <taxon>Sphagnophytina</taxon>
        <taxon>Sphagnopsida</taxon>
        <taxon>Sphagnales</taxon>
        <taxon>Sphagnaceae</taxon>
        <taxon>Sphagnum</taxon>
    </lineage>
</organism>
<dbReference type="EMBL" id="OZ023712">
    <property type="protein sequence ID" value="CAK9860809.1"/>
    <property type="molecule type" value="Genomic_DNA"/>
</dbReference>
<feature type="compositionally biased region" description="Basic and acidic residues" evidence="1">
    <location>
        <begin position="278"/>
        <end position="291"/>
    </location>
</feature>
<accession>A0ABP1AE76</accession>